<dbReference type="Gene3D" id="3.40.50.300">
    <property type="entry name" value="P-loop containing nucleotide triphosphate hydrolases"/>
    <property type="match status" value="1"/>
</dbReference>
<dbReference type="Pfam" id="PF01121">
    <property type="entry name" value="CoaE"/>
    <property type="match status" value="1"/>
</dbReference>
<comment type="pathway">
    <text evidence="5">Cofactor biosynthesis; coenzyme A biosynthesis; CoA from (R)-pantothenate: step 5/5.</text>
</comment>
<organism evidence="7">
    <name type="scientific">Chryseobacterium sp. B5</name>
    <dbReference type="NCBI Taxonomy" id="2050562"/>
    <lineage>
        <taxon>Bacteria</taxon>
        <taxon>Pseudomonadati</taxon>
        <taxon>Bacteroidota</taxon>
        <taxon>Flavobacteriia</taxon>
        <taxon>Flavobacteriales</taxon>
        <taxon>Weeksellaceae</taxon>
        <taxon>Chryseobacterium group</taxon>
        <taxon>Chryseobacterium</taxon>
    </lineage>
</organism>
<evidence type="ECO:0000313" key="7">
    <source>
        <dbReference type="EMBL" id="PII35756.1"/>
    </source>
</evidence>
<dbReference type="InterPro" id="IPR001977">
    <property type="entry name" value="Depp_CoAkinase"/>
</dbReference>
<evidence type="ECO:0000256" key="6">
    <source>
        <dbReference type="NCBIfam" id="TIGR00152"/>
    </source>
</evidence>
<dbReference type="PROSITE" id="PS51219">
    <property type="entry name" value="DPCK"/>
    <property type="match status" value="1"/>
</dbReference>
<protein>
    <recommendedName>
        <fullName evidence="5 6">Dephospho-CoA kinase</fullName>
        <ecNumber evidence="5 6">2.7.1.24</ecNumber>
    </recommendedName>
    <alternativeName>
        <fullName evidence="5">Dephosphocoenzyme A kinase</fullName>
    </alternativeName>
</protein>
<dbReference type="SUPFAM" id="SSF52540">
    <property type="entry name" value="P-loop containing nucleoside triphosphate hydrolases"/>
    <property type="match status" value="1"/>
</dbReference>
<keyword evidence="4 5" id="KW-0173">Coenzyme A biosynthesis</keyword>
<keyword evidence="5 7" id="KW-0418">Kinase</keyword>
<dbReference type="GO" id="GO:0015937">
    <property type="term" value="P:coenzyme A biosynthetic process"/>
    <property type="evidence" value="ECO:0007669"/>
    <property type="project" value="UniProtKB-UniRule"/>
</dbReference>
<dbReference type="EMBL" id="PEKC01000035">
    <property type="protein sequence ID" value="PII35756.1"/>
    <property type="molecule type" value="Genomic_DNA"/>
</dbReference>
<dbReference type="GO" id="GO:0004140">
    <property type="term" value="F:dephospho-CoA kinase activity"/>
    <property type="evidence" value="ECO:0007669"/>
    <property type="project" value="UniProtKB-UniRule"/>
</dbReference>
<dbReference type="AlphaFoldDB" id="A0A2G7T772"/>
<evidence type="ECO:0000256" key="1">
    <source>
        <dbReference type="ARBA" id="ARBA00009018"/>
    </source>
</evidence>
<dbReference type="GO" id="GO:0005737">
    <property type="term" value="C:cytoplasm"/>
    <property type="evidence" value="ECO:0007669"/>
    <property type="project" value="UniProtKB-SubCell"/>
</dbReference>
<comment type="similarity">
    <text evidence="1 5">Belongs to the CoaE family.</text>
</comment>
<keyword evidence="3 5" id="KW-0067">ATP-binding</keyword>
<evidence type="ECO:0000256" key="4">
    <source>
        <dbReference type="ARBA" id="ARBA00022993"/>
    </source>
</evidence>
<dbReference type="InterPro" id="IPR027417">
    <property type="entry name" value="P-loop_NTPase"/>
</dbReference>
<comment type="subcellular location">
    <subcellularLocation>
        <location evidence="5">Cytoplasm</location>
    </subcellularLocation>
</comment>
<keyword evidence="2 5" id="KW-0547">Nucleotide-binding</keyword>
<dbReference type="PANTHER" id="PTHR10695:SF46">
    <property type="entry name" value="BIFUNCTIONAL COENZYME A SYNTHASE-RELATED"/>
    <property type="match status" value="1"/>
</dbReference>
<dbReference type="GO" id="GO:0005524">
    <property type="term" value="F:ATP binding"/>
    <property type="evidence" value="ECO:0007669"/>
    <property type="project" value="UniProtKB-UniRule"/>
</dbReference>
<keyword evidence="5" id="KW-0808">Transferase</keyword>
<dbReference type="HAMAP" id="MF_00376">
    <property type="entry name" value="Dephospho_CoA_kinase"/>
    <property type="match status" value="1"/>
</dbReference>
<dbReference type="PANTHER" id="PTHR10695">
    <property type="entry name" value="DEPHOSPHO-COA KINASE-RELATED"/>
    <property type="match status" value="1"/>
</dbReference>
<proteinExistence type="inferred from homology"/>
<sequence length="214" mass="22734">MESSNAPPPRPHPRPFRLGLTGGIGSGKSTVAAQLALRGASIIDADQISRSLTAPAGAALPEIARIFGPGLIDANGALDRARMRELVFQQPAARQQLEAIIHPLVARQTALEVQQATDGGCALIVHDIPLLVESGRWPALLDAVLVVDCRTETQIARVMARNGLPRDAVQAIIAAQATRAARLAAADWVLYNDEAMTIEALRACSDRISAWFGL</sequence>
<dbReference type="NCBIfam" id="TIGR00152">
    <property type="entry name" value="dephospho-CoA kinase"/>
    <property type="match status" value="1"/>
</dbReference>
<feature type="binding site" evidence="5">
    <location>
        <begin position="25"/>
        <end position="30"/>
    </location>
    <ligand>
        <name>ATP</name>
        <dbReference type="ChEBI" id="CHEBI:30616"/>
    </ligand>
</feature>
<reference evidence="7" key="1">
    <citation type="submission" date="2017-10" db="EMBL/GenBank/DDBJ databases">
        <title>Chryseobacterium sp. B5 is a hydrocarbonoclastic and plant growth promoting bacterium.</title>
        <authorList>
            <person name="Thijs S."/>
            <person name="Gkorezis P."/>
            <person name="Van Hamme J."/>
        </authorList>
    </citation>
    <scope>NUCLEOTIDE SEQUENCE</scope>
    <source>
        <strain evidence="7">B5</strain>
    </source>
</reference>
<evidence type="ECO:0000256" key="5">
    <source>
        <dbReference type="HAMAP-Rule" id="MF_00376"/>
    </source>
</evidence>
<accession>A0A2G7T772</accession>
<dbReference type="EC" id="2.7.1.24" evidence="5 6"/>
<gene>
    <name evidence="5" type="primary">coaE</name>
    <name evidence="7" type="ORF">CTI11_11730</name>
</gene>
<evidence type="ECO:0000256" key="2">
    <source>
        <dbReference type="ARBA" id="ARBA00022741"/>
    </source>
</evidence>
<dbReference type="UniPathway" id="UPA00241">
    <property type="reaction ID" value="UER00356"/>
</dbReference>
<name>A0A2G7T772_9FLAO</name>
<comment type="catalytic activity">
    <reaction evidence="5">
        <text>3'-dephospho-CoA + ATP = ADP + CoA + H(+)</text>
        <dbReference type="Rhea" id="RHEA:18245"/>
        <dbReference type="ChEBI" id="CHEBI:15378"/>
        <dbReference type="ChEBI" id="CHEBI:30616"/>
        <dbReference type="ChEBI" id="CHEBI:57287"/>
        <dbReference type="ChEBI" id="CHEBI:57328"/>
        <dbReference type="ChEBI" id="CHEBI:456216"/>
        <dbReference type="EC" id="2.7.1.24"/>
    </reaction>
</comment>
<comment type="function">
    <text evidence="5">Catalyzes the phosphorylation of the 3'-hydroxyl group of dephosphocoenzyme A to form coenzyme A.</text>
</comment>
<comment type="caution">
    <text evidence="7">The sequence shown here is derived from an EMBL/GenBank/DDBJ whole genome shotgun (WGS) entry which is preliminary data.</text>
</comment>
<evidence type="ECO:0000256" key="3">
    <source>
        <dbReference type="ARBA" id="ARBA00022840"/>
    </source>
</evidence>
<dbReference type="CDD" id="cd02022">
    <property type="entry name" value="DPCK"/>
    <property type="match status" value="1"/>
</dbReference>
<keyword evidence="5" id="KW-0963">Cytoplasm</keyword>